<feature type="domain" description="Replication-associated protein ORF2/G2P" evidence="2">
    <location>
        <begin position="98"/>
        <end position="155"/>
    </location>
</feature>
<organism evidence="3">
    <name type="scientific">marine sediment metagenome</name>
    <dbReference type="NCBI Taxonomy" id="412755"/>
    <lineage>
        <taxon>unclassified sequences</taxon>
        <taxon>metagenomes</taxon>
        <taxon>ecological metagenomes</taxon>
    </lineage>
</organism>
<proteinExistence type="predicted"/>
<dbReference type="AlphaFoldDB" id="X1RMI3"/>
<evidence type="ECO:0000313" key="3">
    <source>
        <dbReference type="EMBL" id="GAI56744.1"/>
    </source>
</evidence>
<feature type="compositionally biased region" description="Basic and acidic residues" evidence="1">
    <location>
        <begin position="1"/>
        <end position="11"/>
    </location>
</feature>
<evidence type="ECO:0000259" key="2">
    <source>
        <dbReference type="Pfam" id="PF23343"/>
    </source>
</evidence>
<sequence length="171" mass="20292">MTKSPKEKDHFTPSSDNNTSPAASCQEKTLVNKTIQANMNTFTLYSHCICYKSRKRYESCKTFERKPRGKITHFSKMSRFRLFELLAKIDNKLDYQPIFVTLTYHHGHQNSKNSTKSQLHNFLTQLRNFDPFVQFIWRIELQSRGAPHYHLIIFPSTLGKWVHYKQYNLDL</sequence>
<name>X1RMI3_9ZZZZ</name>
<dbReference type="Pfam" id="PF23343">
    <property type="entry name" value="REP_ORF2-G2P"/>
    <property type="match status" value="1"/>
</dbReference>
<feature type="region of interest" description="Disordered" evidence="1">
    <location>
        <begin position="1"/>
        <end position="23"/>
    </location>
</feature>
<evidence type="ECO:0000256" key="1">
    <source>
        <dbReference type="SAM" id="MobiDB-lite"/>
    </source>
</evidence>
<protein>
    <recommendedName>
        <fullName evidence="2">Replication-associated protein ORF2/G2P domain-containing protein</fullName>
    </recommendedName>
</protein>
<reference evidence="3" key="1">
    <citation type="journal article" date="2014" name="Front. Microbiol.">
        <title>High frequency of phylogenetically diverse reductive dehalogenase-homologous genes in deep subseafloor sedimentary metagenomes.</title>
        <authorList>
            <person name="Kawai M."/>
            <person name="Futagami T."/>
            <person name="Toyoda A."/>
            <person name="Takaki Y."/>
            <person name="Nishi S."/>
            <person name="Hori S."/>
            <person name="Arai W."/>
            <person name="Tsubouchi T."/>
            <person name="Morono Y."/>
            <person name="Uchiyama I."/>
            <person name="Ito T."/>
            <person name="Fujiyama A."/>
            <person name="Inagaki F."/>
            <person name="Takami H."/>
        </authorList>
    </citation>
    <scope>NUCLEOTIDE SEQUENCE</scope>
    <source>
        <strain evidence="3">Expedition CK06-06</strain>
    </source>
</reference>
<gene>
    <name evidence="3" type="ORF">S06H3_60394</name>
</gene>
<dbReference type="InterPro" id="IPR056906">
    <property type="entry name" value="ORF2/G2P_dom"/>
</dbReference>
<comment type="caution">
    <text evidence="3">The sequence shown here is derived from an EMBL/GenBank/DDBJ whole genome shotgun (WGS) entry which is preliminary data.</text>
</comment>
<accession>X1RMI3</accession>
<dbReference type="EMBL" id="BARV01039392">
    <property type="protein sequence ID" value="GAI56744.1"/>
    <property type="molecule type" value="Genomic_DNA"/>
</dbReference>
<feature type="compositionally biased region" description="Polar residues" evidence="1">
    <location>
        <begin position="12"/>
        <end position="23"/>
    </location>
</feature>